<reference evidence="1" key="1">
    <citation type="submission" date="2021-02" db="EMBL/GenBank/DDBJ databases">
        <authorList>
            <person name="Cremers G."/>
            <person name="Picone N."/>
        </authorList>
    </citation>
    <scope>NUCLEOTIDE SEQUENCE</scope>
    <source>
        <strain evidence="1">PQ17</strain>
    </source>
</reference>
<dbReference type="EMBL" id="CAJNOB010000071">
    <property type="protein sequence ID" value="CAF0705392.1"/>
    <property type="molecule type" value="Genomic_DNA"/>
</dbReference>
<accession>A0A8J2BQ10</accession>
<organism evidence="1 2">
    <name type="scientific">Candidatus Methylacidithermus pantelleriae</name>
    <dbReference type="NCBI Taxonomy" id="2744239"/>
    <lineage>
        <taxon>Bacteria</taxon>
        <taxon>Pseudomonadati</taxon>
        <taxon>Verrucomicrobiota</taxon>
        <taxon>Methylacidiphilae</taxon>
        <taxon>Methylacidiphilales</taxon>
        <taxon>Methylacidiphilaceae</taxon>
        <taxon>Candidatus Methylacidithermus</taxon>
    </lineage>
</organism>
<proteinExistence type="predicted"/>
<name>A0A8J2BQ10_9BACT</name>
<keyword evidence="2" id="KW-1185">Reference proteome</keyword>
<dbReference type="Proteomes" id="UP000663859">
    <property type="component" value="Unassembled WGS sequence"/>
</dbReference>
<gene>
    <name evidence="1" type="ORF">MPNT_90082</name>
</gene>
<evidence type="ECO:0000313" key="2">
    <source>
        <dbReference type="Proteomes" id="UP000663859"/>
    </source>
</evidence>
<dbReference type="AlphaFoldDB" id="A0A8J2BQ10"/>
<protein>
    <submittedName>
        <fullName evidence="1">Uncharacterized protein</fullName>
    </submittedName>
</protein>
<sequence>MRLRDLFSVEPERLFYFLISSDILGDGTEGSARSGNSRCVWQKNWHISAGVLTANGLPIAHSAFWRTCHDLGTLQKMVPDWERCFGLRRIIFVGNHGIVRMADLEFLGEQGKGFWSGLRRRRSQQLSVYIRRGQSGTRQRLSSEGKEVRL</sequence>
<evidence type="ECO:0000313" key="1">
    <source>
        <dbReference type="EMBL" id="CAF0705392.1"/>
    </source>
</evidence>
<comment type="caution">
    <text evidence="1">The sequence shown here is derived from an EMBL/GenBank/DDBJ whole genome shotgun (WGS) entry which is preliminary data.</text>
</comment>